<keyword evidence="1" id="KW-0067">ATP-binding</keyword>
<dbReference type="AlphaFoldDB" id="A0A6S7H6N4"/>
<comment type="caution">
    <text evidence="1">The sequence shown here is derived from an EMBL/GenBank/DDBJ whole genome shotgun (WGS) entry which is preliminary data.</text>
</comment>
<accession>A0A6S7H6N4</accession>
<dbReference type="GO" id="GO:0006260">
    <property type="term" value="P:DNA replication"/>
    <property type="evidence" value="ECO:0007669"/>
    <property type="project" value="InterPro"/>
</dbReference>
<dbReference type="InterPro" id="IPR018982">
    <property type="entry name" value="RQC_domain"/>
</dbReference>
<proteinExistence type="predicted"/>
<protein>
    <submittedName>
        <fullName evidence="1">ATP-dependent DNA helicase Q5-like</fullName>
    </submittedName>
</protein>
<dbReference type="GO" id="GO:0006281">
    <property type="term" value="P:DNA repair"/>
    <property type="evidence" value="ECO:0007669"/>
    <property type="project" value="InterPro"/>
</dbReference>
<dbReference type="SUPFAM" id="SSF46785">
    <property type="entry name" value="Winged helix' DNA-binding domain"/>
    <property type="match status" value="1"/>
</dbReference>
<dbReference type="InterPro" id="IPR036388">
    <property type="entry name" value="WH-like_DNA-bd_sf"/>
</dbReference>
<keyword evidence="1" id="KW-0547">Nucleotide-binding</keyword>
<dbReference type="Gene3D" id="1.10.10.10">
    <property type="entry name" value="Winged helix-like DNA-binding domain superfamily/Winged helix DNA-binding domain"/>
    <property type="match status" value="1"/>
</dbReference>
<keyword evidence="1" id="KW-0347">Helicase</keyword>
<dbReference type="OrthoDB" id="10261556at2759"/>
<keyword evidence="1" id="KW-0378">Hydrolase</keyword>
<organism evidence="1 2">
    <name type="scientific">Paramuricea clavata</name>
    <name type="common">Red gorgonian</name>
    <name type="synonym">Violescent sea-whip</name>
    <dbReference type="NCBI Taxonomy" id="317549"/>
    <lineage>
        <taxon>Eukaryota</taxon>
        <taxon>Metazoa</taxon>
        <taxon>Cnidaria</taxon>
        <taxon>Anthozoa</taxon>
        <taxon>Octocorallia</taxon>
        <taxon>Malacalcyonacea</taxon>
        <taxon>Plexauridae</taxon>
        <taxon>Paramuricea</taxon>
    </lineage>
</organism>
<keyword evidence="2" id="KW-1185">Reference proteome</keyword>
<name>A0A6S7H6N4_PARCT</name>
<gene>
    <name evidence="1" type="ORF">PACLA_8A049423</name>
</gene>
<dbReference type="Proteomes" id="UP001152795">
    <property type="component" value="Unassembled WGS sequence"/>
</dbReference>
<dbReference type="Pfam" id="PF09382">
    <property type="entry name" value="RQC"/>
    <property type="match status" value="1"/>
</dbReference>
<dbReference type="GO" id="GO:0043138">
    <property type="term" value="F:3'-5' DNA helicase activity"/>
    <property type="evidence" value="ECO:0007669"/>
    <property type="project" value="InterPro"/>
</dbReference>
<reference evidence="1" key="1">
    <citation type="submission" date="2020-04" db="EMBL/GenBank/DDBJ databases">
        <authorList>
            <person name="Alioto T."/>
            <person name="Alioto T."/>
            <person name="Gomez Garrido J."/>
        </authorList>
    </citation>
    <scope>NUCLEOTIDE SEQUENCE</scope>
    <source>
        <strain evidence="1">A484AB</strain>
    </source>
</reference>
<evidence type="ECO:0000313" key="1">
    <source>
        <dbReference type="EMBL" id="CAB3998506.1"/>
    </source>
</evidence>
<dbReference type="InterPro" id="IPR036390">
    <property type="entry name" value="WH_DNA-bd_sf"/>
</dbReference>
<dbReference type="EMBL" id="CACRXK020003373">
    <property type="protein sequence ID" value="CAB3998506.1"/>
    <property type="molecule type" value="Genomic_DNA"/>
</dbReference>
<sequence>MDLINCIIEILGVLAKVSPKCIIKVYRGHRTKDIVEKGLHTLPSFGKGKAIFKNDKGAFKLIHVLIAMGFLSENLHNSKDANMTPFITVEDHSDLSNGIRTIVM</sequence>
<evidence type="ECO:0000313" key="2">
    <source>
        <dbReference type="Proteomes" id="UP001152795"/>
    </source>
</evidence>